<feature type="domain" description="DUF4219" evidence="1">
    <location>
        <begin position="9"/>
        <end position="34"/>
    </location>
</feature>
<accession>A0A0L7QWM2</accession>
<dbReference type="AlphaFoldDB" id="A0A0L7QWM2"/>
<dbReference type="InterPro" id="IPR025314">
    <property type="entry name" value="DUF4219"/>
</dbReference>
<keyword evidence="3" id="KW-1185">Reference proteome</keyword>
<evidence type="ECO:0000259" key="1">
    <source>
        <dbReference type="Pfam" id="PF13961"/>
    </source>
</evidence>
<organism evidence="2 3">
    <name type="scientific">Habropoda laboriosa</name>
    <dbReference type="NCBI Taxonomy" id="597456"/>
    <lineage>
        <taxon>Eukaryota</taxon>
        <taxon>Metazoa</taxon>
        <taxon>Ecdysozoa</taxon>
        <taxon>Arthropoda</taxon>
        <taxon>Hexapoda</taxon>
        <taxon>Insecta</taxon>
        <taxon>Pterygota</taxon>
        <taxon>Neoptera</taxon>
        <taxon>Endopterygota</taxon>
        <taxon>Hymenoptera</taxon>
        <taxon>Apocrita</taxon>
        <taxon>Aculeata</taxon>
        <taxon>Apoidea</taxon>
        <taxon>Anthophila</taxon>
        <taxon>Apidae</taxon>
        <taxon>Habropoda</taxon>
    </lineage>
</organism>
<dbReference type="Pfam" id="PF13961">
    <property type="entry name" value="DUF4219"/>
    <property type="match status" value="1"/>
</dbReference>
<proteinExistence type="predicted"/>
<evidence type="ECO:0000313" key="3">
    <source>
        <dbReference type="Proteomes" id="UP000053825"/>
    </source>
</evidence>
<dbReference type="Proteomes" id="UP000053825">
    <property type="component" value="Unassembled WGS sequence"/>
</dbReference>
<sequence length="173" mass="20461">MFQDSLRKLTKENYESWRLQMRAILIQCDQWEYVFKYEILSRVTVVTRRSERVKYDFKIKAVLLANRENQRLDAEVVTCMGTLKAGPIRKVPFLVVDPGNILARPRTQTWVLKKNEHLDVHQYQCVLRLLTKLAAILEKRWKTYFSGHDLRSKALNSINCNEPDSKSLKTFTR</sequence>
<evidence type="ECO:0000313" key="2">
    <source>
        <dbReference type="EMBL" id="KOC63000.1"/>
    </source>
</evidence>
<dbReference type="EMBL" id="KQ414710">
    <property type="protein sequence ID" value="KOC63000.1"/>
    <property type="molecule type" value="Genomic_DNA"/>
</dbReference>
<gene>
    <name evidence="2" type="ORF">WH47_02449</name>
</gene>
<protein>
    <recommendedName>
        <fullName evidence="1">DUF4219 domain-containing protein</fullName>
    </recommendedName>
</protein>
<name>A0A0L7QWM2_9HYME</name>
<reference evidence="2 3" key="1">
    <citation type="submission" date="2015-07" db="EMBL/GenBank/DDBJ databases">
        <title>The genome of Habropoda laboriosa.</title>
        <authorList>
            <person name="Pan H."/>
            <person name="Kapheim K."/>
        </authorList>
    </citation>
    <scope>NUCLEOTIDE SEQUENCE [LARGE SCALE GENOMIC DNA]</scope>
    <source>
        <strain evidence="2">0110345459</strain>
    </source>
</reference>